<keyword evidence="2" id="KW-1185">Reference proteome</keyword>
<protein>
    <submittedName>
        <fullName evidence="1">Uncharacterized protein</fullName>
    </submittedName>
</protein>
<organism evidence="1 2">
    <name type="scientific">Takifugu flavidus</name>
    <name type="common">sansaifugu</name>
    <dbReference type="NCBI Taxonomy" id="433684"/>
    <lineage>
        <taxon>Eukaryota</taxon>
        <taxon>Metazoa</taxon>
        <taxon>Chordata</taxon>
        <taxon>Craniata</taxon>
        <taxon>Vertebrata</taxon>
        <taxon>Euteleostomi</taxon>
        <taxon>Actinopterygii</taxon>
        <taxon>Neopterygii</taxon>
        <taxon>Teleostei</taxon>
        <taxon>Neoteleostei</taxon>
        <taxon>Acanthomorphata</taxon>
        <taxon>Eupercaria</taxon>
        <taxon>Tetraodontiformes</taxon>
        <taxon>Tetradontoidea</taxon>
        <taxon>Tetraodontidae</taxon>
        <taxon>Takifugu</taxon>
    </lineage>
</organism>
<gene>
    <name evidence="1" type="ORF">D4764_16G0000470</name>
</gene>
<dbReference type="AlphaFoldDB" id="A0A5C6P0A0"/>
<feature type="non-terminal residue" evidence="1">
    <location>
        <position position="1"/>
    </location>
</feature>
<reference evidence="1 2" key="1">
    <citation type="submission" date="2019-04" db="EMBL/GenBank/DDBJ databases">
        <title>Chromosome genome assembly for Takifugu flavidus.</title>
        <authorList>
            <person name="Xiao S."/>
        </authorList>
    </citation>
    <scope>NUCLEOTIDE SEQUENCE [LARGE SCALE GENOMIC DNA]</scope>
    <source>
        <strain evidence="1">HTHZ2018</strain>
        <tissue evidence="1">Muscle</tissue>
    </source>
</reference>
<dbReference type="EMBL" id="RHFK02000008">
    <property type="protein sequence ID" value="TWW71550.1"/>
    <property type="molecule type" value="Genomic_DNA"/>
</dbReference>
<sequence>VADYKQPRGIWGWTNTEAGLVPDNGVGVCVCTTTDQNIEAATVCMEFPKAASRMRWGGVWTMQRDLAARGGFLWGVLEPQMRPEVNIPPSILPASPPLGVTFPSTLPPDAQQANQAKSVFHAALGPRGWREGG</sequence>
<evidence type="ECO:0000313" key="2">
    <source>
        <dbReference type="Proteomes" id="UP000324091"/>
    </source>
</evidence>
<proteinExistence type="predicted"/>
<accession>A0A5C6P0A0</accession>
<dbReference type="Proteomes" id="UP000324091">
    <property type="component" value="Chromosome 16"/>
</dbReference>
<comment type="caution">
    <text evidence="1">The sequence shown here is derived from an EMBL/GenBank/DDBJ whole genome shotgun (WGS) entry which is preliminary data.</text>
</comment>
<evidence type="ECO:0000313" key="1">
    <source>
        <dbReference type="EMBL" id="TWW71550.1"/>
    </source>
</evidence>
<name>A0A5C6P0A0_9TELE</name>